<dbReference type="Pfam" id="PF16124">
    <property type="entry name" value="RecQ_Zn_bind"/>
    <property type="match status" value="1"/>
</dbReference>
<feature type="domain" description="HRDC" evidence="14">
    <location>
        <begin position="402"/>
        <end position="482"/>
    </location>
</feature>
<evidence type="ECO:0000259" key="16">
    <source>
        <dbReference type="PROSITE" id="PS51194"/>
    </source>
</evidence>
<dbReference type="InterPro" id="IPR014001">
    <property type="entry name" value="Helicase_ATP-bd"/>
</dbReference>
<dbReference type="Gene3D" id="1.10.10.1390">
    <property type="entry name" value="ATP-dependent DNA helicase RecQ"/>
    <property type="match status" value="1"/>
</dbReference>
<evidence type="ECO:0000256" key="11">
    <source>
        <dbReference type="ARBA" id="ARBA00034808"/>
    </source>
</evidence>
<comment type="similarity">
    <text evidence="2">Belongs to the helicase family. RecQ subfamily.</text>
</comment>
<dbReference type="GO" id="GO:0003677">
    <property type="term" value="F:DNA binding"/>
    <property type="evidence" value="ECO:0007669"/>
    <property type="project" value="UniProtKB-KW"/>
</dbReference>
<evidence type="ECO:0000256" key="12">
    <source>
        <dbReference type="ARBA" id="ARBA00044535"/>
    </source>
</evidence>
<dbReference type="PANTHER" id="PTHR13710:SF105">
    <property type="entry name" value="ATP-DEPENDENT DNA HELICASE Q1"/>
    <property type="match status" value="1"/>
</dbReference>
<dbReference type="GO" id="GO:0043138">
    <property type="term" value="F:3'-5' DNA helicase activity"/>
    <property type="evidence" value="ECO:0007669"/>
    <property type="project" value="UniProtKB-EC"/>
</dbReference>
<dbReference type="GO" id="GO:0009378">
    <property type="term" value="F:four-way junction helicase activity"/>
    <property type="evidence" value="ECO:0007669"/>
    <property type="project" value="TreeGrafter"/>
</dbReference>
<dbReference type="Gene3D" id="3.40.50.300">
    <property type="entry name" value="P-loop containing nucleotide triphosphate hydrolases"/>
    <property type="match status" value="2"/>
</dbReference>
<feature type="domain" description="Helicase C-terminal" evidence="16">
    <location>
        <begin position="214"/>
        <end position="358"/>
    </location>
</feature>
<dbReference type="InterPro" id="IPR011545">
    <property type="entry name" value="DEAD/DEAH_box_helicase_dom"/>
</dbReference>
<evidence type="ECO:0000256" key="13">
    <source>
        <dbReference type="ARBA" id="ARBA00044550"/>
    </source>
</evidence>
<dbReference type="InterPro" id="IPR004589">
    <property type="entry name" value="DNA_helicase_ATP-dep_RecQ"/>
</dbReference>
<evidence type="ECO:0000259" key="15">
    <source>
        <dbReference type="PROSITE" id="PS51192"/>
    </source>
</evidence>
<dbReference type="CDD" id="cd18794">
    <property type="entry name" value="SF2_C_RecQ"/>
    <property type="match status" value="1"/>
</dbReference>
<organism evidence="17 18">
    <name type="scientific">Candidatus Doudnabacteria bacterium RIFCSPHIGHO2_01_FULL_41_86</name>
    <dbReference type="NCBI Taxonomy" id="1817821"/>
    <lineage>
        <taxon>Bacteria</taxon>
        <taxon>Candidatus Doudnaibacteriota</taxon>
    </lineage>
</organism>
<dbReference type="InterPro" id="IPR044876">
    <property type="entry name" value="HRDC_dom_sf"/>
</dbReference>
<dbReference type="GO" id="GO:0030894">
    <property type="term" value="C:replisome"/>
    <property type="evidence" value="ECO:0007669"/>
    <property type="project" value="TreeGrafter"/>
</dbReference>
<dbReference type="InterPro" id="IPR032284">
    <property type="entry name" value="RecQ_Zn-bd"/>
</dbReference>
<evidence type="ECO:0000256" key="6">
    <source>
        <dbReference type="ARBA" id="ARBA00022806"/>
    </source>
</evidence>
<proteinExistence type="inferred from homology"/>
<keyword evidence="8" id="KW-0238">DNA-binding</keyword>
<dbReference type="AlphaFoldDB" id="A0A1F5N883"/>
<keyword evidence="4" id="KW-0547">Nucleotide-binding</keyword>
<dbReference type="GO" id="GO:0043590">
    <property type="term" value="C:bacterial nucleoid"/>
    <property type="evidence" value="ECO:0007669"/>
    <property type="project" value="TreeGrafter"/>
</dbReference>
<dbReference type="Proteomes" id="UP000177610">
    <property type="component" value="Unassembled WGS sequence"/>
</dbReference>
<dbReference type="EMBL" id="MFEH01000005">
    <property type="protein sequence ID" value="OGE73742.1"/>
    <property type="molecule type" value="Genomic_DNA"/>
</dbReference>
<gene>
    <name evidence="17" type="ORF">A2717_03895</name>
</gene>
<comment type="catalytic activity">
    <reaction evidence="10">
        <text>Couples ATP hydrolysis with the unwinding of duplex DNA by translocating in the 3'-5' direction.</text>
        <dbReference type="EC" id="5.6.2.4"/>
    </reaction>
</comment>
<dbReference type="GO" id="GO:0016787">
    <property type="term" value="F:hydrolase activity"/>
    <property type="evidence" value="ECO:0007669"/>
    <property type="project" value="UniProtKB-KW"/>
</dbReference>
<evidence type="ECO:0000256" key="10">
    <source>
        <dbReference type="ARBA" id="ARBA00034617"/>
    </source>
</evidence>
<dbReference type="PANTHER" id="PTHR13710">
    <property type="entry name" value="DNA HELICASE RECQ FAMILY MEMBER"/>
    <property type="match status" value="1"/>
</dbReference>
<dbReference type="FunFam" id="3.40.50.300:FF:000296">
    <property type="entry name" value="ATP-dependent DNA helicase RecQ"/>
    <property type="match status" value="1"/>
</dbReference>
<evidence type="ECO:0000256" key="9">
    <source>
        <dbReference type="ARBA" id="ARBA00023235"/>
    </source>
</evidence>
<accession>A0A1F5N883</accession>
<keyword evidence="7" id="KW-0067">ATP-binding</keyword>
<keyword evidence="3" id="KW-0479">Metal-binding</keyword>
<protein>
    <recommendedName>
        <fullName evidence="12">ATP-dependent DNA helicase RecQ</fullName>
        <ecNumber evidence="11">5.6.2.4</ecNumber>
    </recommendedName>
    <alternativeName>
        <fullName evidence="13">DNA 3'-5' helicase RecQ</fullName>
    </alternativeName>
</protein>
<evidence type="ECO:0000256" key="5">
    <source>
        <dbReference type="ARBA" id="ARBA00022801"/>
    </source>
</evidence>
<dbReference type="PROSITE" id="PS50967">
    <property type="entry name" value="HRDC"/>
    <property type="match status" value="1"/>
</dbReference>
<dbReference type="NCBIfam" id="TIGR00614">
    <property type="entry name" value="recQ_fam"/>
    <property type="match status" value="1"/>
</dbReference>
<dbReference type="InterPro" id="IPR010997">
    <property type="entry name" value="HRDC-like_sf"/>
</dbReference>
<dbReference type="InterPro" id="IPR029491">
    <property type="entry name" value="Helicase_HTH"/>
</dbReference>
<dbReference type="SMART" id="SM00490">
    <property type="entry name" value="HELICc"/>
    <property type="match status" value="1"/>
</dbReference>
<dbReference type="Gene3D" id="1.10.150.80">
    <property type="entry name" value="HRDC domain"/>
    <property type="match status" value="1"/>
</dbReference>
<evidence type="ECO:0000256" key="2">
    <source>
        <dbReference type="ARBA" id="ARBA00005446"/>
    </source>
</evidence>
<dbReference type="GO" id="GO:0005737">
    <property type="term" value="C:cytoplasm"/>
    <property type="evidence" value="ECO:0007669"/>
    <property type="project" value="TreeGrafter"/>
</dbReference>
<evidence type="ECO:0000313" key="17">
    <source>
        <dbReference type="EMBL" id="OGE73742.1"/>
    </source>
</evidence>
<sequence length="589" mass="68104">MQDLLKKHFGYEQFRPLQEEIIKRVLNKENSLVLMPTGGGKSLCYQLPAIVFEGLTVVVSPLISLMKDQVDQLRANGISADFINSSLAPQEISEIEKRVISGVVKILYVAPERILLPGFTDFLQLINVNLIAIDEAHCISEWGHDFRPDYRNLTILRELFPDIPVIALTATATEQVRTDILGQLSLEDAKVFISSFDRPNLTYRVLDKRDLYGQLFDLLEKHRNESVIIYCFSRKDTEKMAQVLTIRGFKARAYHAGMESADRTQIQDLFIKDKINVIAATIAFGMGIDKPDVRMVVHTDLPRSIESYYQETGRAGRDSLPSECVLFFDPADQRKHEYFINMMEDELEQEKAWEKLEQVLKFGELRDCRRKYLLQYFGENYQNKNCNACDLCLKLASAIEDKKYDHELFDLLKELRKQIADQLGMPPYVIFGNKTLQEMSTYFPQSSTTLLRITGVGNQKLAQFGQIFLDLIKQYSLRKGYKEELPKRELNLGMTHYQTLDLLNQKLSIEEIANRRTCVPGTIIDHIEKIVKKNPDLDIEYLRPDLKRLDKIKEAFEKSQTWNLTPARDLLGDEFSFDELRLARIFLQK</sequence>
<keyword evidence="9" id="KW-0413">Isomerase</keyword>
<evidence type="ECO:0000256" key="7">
    <source>
        <dbReference type="ARBA" id="ARBA00022840"/>
    </source>
</evidence>
<evidence type="ECO:0000313" key="18">
    <source>
        <dbReference type="Proteomes" id="UP000177610"/>
    </source>
</evidence>
<keyword evidence="5" id="KW-0378">Hydrolase</keyword>
<dbReference type="GO" id="GO:0006281">
    <property type="term" value="P:DNA repair"/>
    <property type="evidence" value="ECO:0007669"/>
    <property type="project" value="TreeGrafter"/>
</dbReference>
<dbReference type="PROSITE" id="PS51194">
    <property type="entry name" value="HELICASE_CTER"/>
    <property type="match status" value="1"/>
</dbReference>
<dbReference type="InterPro" id="IPR001650">
    <property type="entry name" value="Helicase_C-like"/>
</dbReference>
<evidence type="ECO:0000256" key="1">
    <source>
        <dbReference type="ARBA" id="ARBA00001946"/>
    </source>
</evidence>
<dbReference type="GO" id="GO:0046872">
    <property type="term" value="F:metal ion binding"/>
    <property type="evidence" value="ECO:0007669"/>
    <property type="project" value="UniProtKB-KW"/>
</dbReference>
<comment type="caution">
    <text evidence="17">The sequence shown here is derived from an EMBL/GenBank/DDBJ whole genome shotgun (WGS) entry which is preliminary data.</text>
</comment>
<keyword evidence="6" id="KW-0347">Helicase</keyword>
<name>A0A1F5N883_9BACT</name>
<dbReference type="SUPFAM" id="SSF47819">
    <property type="entry name" value="HRDC-like"/>
    <property type="match status" value="1"/>
</dbReference>
<dbReference type="PROSITE" id="PS51192">
    <property type="entry name" value="HELICASE_ATP_BIND_1"/>
    <property type="match status" value="1"/>
</dbReference>
<dbReference type="InterPro" id="IPR002121">
    <property type="entry name" value="HRDC_dom"/>
</dbReference>
<dbReference type="SUPFAM" id="SSF52540">
    <property type="entry name" value="P-loop containing nucleoside triphosphate hydrolases"/>
    <property type="match status" value="1"/>
</dbReference>
<dbReference type="SMART" id="SM00487">
    <property type="entry name" value="DEXDc"/>
    <property type="match status" value="1"/>
</dbReference>
<dbReference type="FunFam" id="3.40.50.300:FF:000156">
    <property type="entry name" value="ATP-dependent DNA helicase recQ"/>
    <property type="match status" value="1"/>
</dbReference>
<dbReference type="SMART" id="SM00341">
    <property type="entry name" value="HRDC"/>
    <property type="match status" value="1"/>
</dbReference>
<feature type="domain" description="Helicase ATP-binding" evidence="15">
    <location>
        <begin position="22"/>
        <end position="190"/>
    </location>
</feature>
<comment type="cofactor">
    <cofactor evidence="1">
        <name>Mg(2+)</name>
        <dbReference type="ChEBI" id="CHEBI:18420"/>
    </cofactor>
</comment>
<dbReference type="GO" id="GO:0005524">
    <property type="term" value="F:ATP binding"/>
    <property type="evidence" value="ECO:0007669"/>
    <property type="project" value="UniProtKB-KW"/>
</dbReference>
<evidence type="ECO:0000256" key="4">
    <source>
        <dbReference type="ARBA" id="ARBA00022741"/>
    </source>
</evidence>
<evidence type="ECO:0000256" key="3">
    <source>
        <dbReference type="ARBA" id="ARBA00022723"/>
    </source>
</evidence>
<dbReference type="EC" id="5.6.2.4" evidence="11"/>
<dbReference type="Pfam" id="PF00570">
    <property type="entry name" value="HRDC"/>
    <property type="match status" value="1"/>
</dbReference>
<dbReference type="STRING" id="1817821.A2717_03895"/>
<dbReference type="Pfam" id="PF00270">
    <property type="entry name" value="DEAD"/>
    <property type="match status" value="1"/>
</dbReference>
<dbReference type="CDD" id="cd17920">
    <property type="entry name" value="DEXHc_RecQ"/>
    <property type="match status" value="1"/>
</dbReference>
<reference evidence="17 18" key="1">
    <citation type="journal article" date="2016" name="Nat. Commun.">
        <title>Thousands of microbial genomes shed light on interconnected biogeochemical processes in an aquifer system.</title>
        <authorList>
            <person name="Anantharaman K."/>
            <person name="Brown C.T."/>
            <person name="Hug L.A."/>
            <person name="Sharon I."/>
            <person name="Castelle C.J."/>
            <person name="Probst A.J."/>
            <person name="Thomas B.C."/>
            <person name="Singh A."/>
            <person name="Wilkins M.J."/>
            <person name="Karaoz U."/>
            <person name="Brodie E.L."/>
            <person name="Williams K.H."/>
            <person name="Hubbard S.S."/>
            <person name="Banfield J.F."/>
        </authorList>
    </citation>
    <scope>NUCLEOTIDE SEQUENCE [LARGE SCALE GENOMIC DNA]</scope>
</reference>
<evidence type="ECO:0000256" key="8">
    <source>
        <dbReference type="ARBA" id="ARBA00023125"/>
    </source>
</evidence>
<dbReference type="Pfam" id="PF00271">
    <property type="entry name" value="Helicase_C"/>
    <property type="match status" value="1"/>
</dbReference>
<dbReference type="Pfam" id="PF14493">
    <property type="entry name" value="HTH_40"/>
    <property type="match status" value="1"/>
</dbReference>
<dbReference type="InterPro" id="IPR027417">
    <property type="entry name" value="P-loop_NTPase"/>
</dbReference>
<dbReference type="GO" id="GO:0006310">
    <property type="term" value="P:DNA recombination"/>
    <property type="evidence" value="ECO:0007669"/>
    <property type="project" value="InterPro"/>
</dbReference>
<evidence type="ECO:0000259" key="14">
    <source>
        <dbReference type="PROSITE" id="PS50967"/>
    </source>
</evidence>